<name>A0A1T4JSS9_9HYPH</name>
<gene>
    <name evidence="1" type="ORF">SAMN02745126_00421</name>
</gene>
<dbReference type="AlphaFoldDB" id="A0A1T4JSS9"/>
<reference evidence="2" key="1">
    <citation type="submission" date="2017-02" db="EMBL/GenBank/DDBJ databases">
        <authorList>
            <person name="Varghese N."/>
            <person name="Submissions S."/>
        </authorList>
    </citation>
    <scope>NUCLEOTIDE SEQUENCE [LARGE SCALE GENOMIC DNA]</scope>
    <source>
        <strain evidence="2">ATCC 27094</strain>
    </source>
</reference>
<evidence type="ECO:0000313" key="2">
    <source>
        <dbReference type="Proteomes" id="UP000190092"/>
    </source>
</evidence>
<dbReference type="EMBL" id="FUWJ01000001">
    <property type="protein sequence ID" value="SJZ33164.1"/>
    <property type="molecule type" value="Genomic_DNA"/>
</dbReference>
<accession>A0A1T4JSS9</accession>
<protein>
    <submittedName>
        <fullName evidence="1">Uncharacterized protein</fullName>
    </submittedName>
</protein>
<keyword evidence="2" id="KW-1185">Reference proteome</keyword>
<organism evidence="1 2">
    <name type="scientific">Enhydrobacter aerosaccus</name>
    <dbReference type="NCBI Taxonomy" id="225324"/>
    <lineage>
        <taxon>Bacteria</taxon>
        <taxon>Pseudomonadati</taxon>
        <taxon>Pseudomonadota</taxon>
        <taxon>Alphaproteobacteria</taxon>
        <taxon>Hyphomicrobiales</taxon>
        <taxon>Enhydrobacter</taxon>
    </lineage>
</organism>
<evidence type="ECO:0000313" key="1">
    <source>
        <dbReference type="EMBL" id="SJZ33164.1"/>
    </source>
</evidence>
<dbReference type="Proteomes" id="UP000190092">
    <property type="component" value="Unassembled WGS sequence"/>
</dbReference>
<proteinExistence type="predicted"/>
<sequence>MSTTWLAVIAETEFQEFARRVRGLKRSYAAYCAQLDRREADWTAASPDGRVVRVRVSASDLDRFCGSSERGCSARELGGLANLKDTGWL</sequence>